<dbReference type="PANTHER" id="PTHR43372:SF4">
    <property type="entry name" value="FATTY-ACID AMIDE HYDROLASE 2"/>
    <property type="match status" value="1"/>
</dbReference>
<protein>
    <submittedName>
        <fullName evidence="1">Amidase</fullName>
        <ecNumber evidence="1">3.5.1.4</ecNumber>
    </submittedName>
</protein>
<gene>
    <name evidence="1" type="ORF">DBB42_00345</name>
</gene>
<dbReference type="GO" id="GO:0012505">
    <property type="term" value="C:endomembrane system"/>
    <property type="evidence" value="ECO:0007669"/>
    <property type="project" value="TreeGrafter"/>
</dbReference>
<accession>A0A2R7UQ00</accession>
<dbReference type="EMBL" id="QANO01000032">
    <property type="protein sequence ID" value="PTU54237.1"/>
    <property type="molecule type" value="Genomic_DNA"/>
</dbReference>
<evidence type="ECO:0000313" key="1">
    <source>
        <dbReference type="EMBL" id="PTU54237.1"/>
    </source>
</evidence>
<dbReference type="Proteomes" id="UP000244874">
    <property type="component" value="Unassembled WGS sequence"/>
</dbReference>
<dbReference type="EC" id="3.5.1.4" evidence="1"/>
<reference evidence="1 2" key="1">
    <citation type="submission" date="2018-04" db="EMBL/GenBank/DDBJ databases">
        <authorList>
            <person name="Go L.Y."/>
            <person name="Mitchell J.A."/>
        </authorList>
    </citation>
    <scope>NUCLEOTIDE SEQUENCE [LARGE SCALE GENOMIC DNA]</scope>
    <source>
        <strain evidence="1 2">KCJK7865</strain>
    </source>
</reference>
<dbReference type="GO" id="GO:0004040">
    <property type="term" value="F:amidase activity"/>
    <property type="evidence" value="ECO:0007669"/>
    <property type="project" value="UniProtKB-EC"/>
</dbReference>
<proteinExistence type="predicted"/>
<dbReference type="PANTHER" id="PTHR43372">
    <property type="entry name" value="FATTY-ACID AMIDE HYDROLASE"/>
    <property type="match status" value="1"/>
</dbReference>
<dbReference type="InterPro" id="IPR036928">
    <property type="entry name" value="AS_sf"/>
</dbReference>
<comment type="caution">
    <text evidence="1">The sequence shown here is derived from an EMBL/GenBank/DDBJ whole genome shotgun (WGS) entry which is preliminary data.</text>
</comment>
<feature type="non-terminal residue" evidence="1">
    <location>
        <position position="80"/>
    </location>
</feature>
<keyword evidence="1" id="KW-0378">Hydrolase</keyword>
<dbReference type="SUPFAM" id="SSF75304">
    <property type="entry name" value="Amidase signature (AS) enzymes"/>
    <property type="match status" value="1"/>
</dbReference>
<name>A0A2R7UQ00_PSEDL</name>
<dbReference type="Gene3D" id="3.90.1300.10">
    <property type="entry name" value="Amidase signature (AS) domain"/>
    <property type="match status" value="1"/>
</dbReference>
<evidence type="ECO:0000313" key="2">
    <source>
        <dbReference type="Proteomes" id="UP000244874"/>
    </source>
</evidence>
<dbReference type="InterPro" id="IPR052739">
    <property type="entry name" value="FAAH2"/>
</dbReference>
<dbReference type="AlphaFoldDB" id="A0A2R7UQ00"/>
<sequence length="80" mass="8917">MMPLAIDPIVALDAEALSRAIHARQMSCREVMQAYLAHIERFNPQVNALVSLRPAEALLAEADERDRALARGHSRGWMHG</sequence>
<organism evidence="1 2">
    <name type="scientific">Pseudomonas plecoglossicida</name>
    <dbReference type="NCBI Taxonomy" id="70775"/>
    <lineage>
        <taxon>Bacteria</taxon>
        <taxon>Pseudomonadati</taxon>
        <taxon>Pseudomonadota</taxon>
        <taxon>Gammaproteobacteria</taxon>
        <taxon>Pseudomonadales</taxon>
        <taxon>Pseudomonadaceae</taxon>
        <taxon>Pseudomonas</taxon>
    </lineage>
</organism>